<feature type="domain" description="N-acetyltransferase" evidence="1">
    <location>
        <begin position="18"/>
        <end position="180"/>
    </location>
</feature>
<dbReference type="EMBL" id="BAAAMR010000059">
    <property type="protein sequence ID" value="GAA2152319.1"/>
    <property type="molecule type" value="Genomic_DNA"/>
</dbReference>
<sequence>MTVRELPGRSPVLGGTLVRLEPLSMGHVPELADAAEEGRASYGFTPVPSAAEMESYVAGKLGRSELMPFAQVRVVDGKVVGHTALLHPRPWPGRERLSAIEIGWTWLAASAQGTGINVEAKRLLFGYAFETLGVARVELKTDARNERSRRAIERLGVHFEGVLRSYSESWVPGEEGKLRDTAMFSVIADEWPSVKTTITDLLAEAVHP</sequence>
<comment type="caution">
    <text evidence="2">The sequence shown here is derived from an EMBL/GenBank/DDBJ whole genome shotgun (WGS) entry which is preliminary data.</text>
</comment>
<gene>
    <name evidence="2" type="ORF">GCM10009727_57910</name>
</gene>
<protein>
    <submittedName>
        <fullName evidence="2">GNAT family protein</fullName>
    </submittedName>
</protein>
<dbReference type="SUPFAM" id="SSF55729">
    <property type="entry name" value="Acyl-CoA N-acyltransferases (Nat)"/>
    <property type="match status" value="1"/>
</dbReference>
<dbReference type="Proteomes" id="UP001501020">
    <property type="component" value="Unassembled WGS sequence"/>
</dbReference>
<dbReference type="InterPro" id="IPR016181">
    <property type="entry name" value="Acyl_CoA_acyltransferase"/>
</dbReference>
<keyword evidence="3" id="KW-1185">Reference proteome</keyword>
<dbReference type="PROSITE" id="PS51186">
    <property type="entry name" value="GNAT"/>
    <property type="match status" value="1"/>
</dbReference>
<dbReference type="PANTHER" id="PTHR43610">
    <property type="entry name" value="BLL6696 PROTEIN"/>
    <property type="match status" value="1"/>
</dbReference>
<reference evidence="3" key="1">
    <citation type="journal article" date="2019" name="Int. J. Syst. Evol. Microbiol.">
        <title>The Global Catalogue of Microorganisms (GCM) 10K type strain sequencing project: providing services to taxonomists for standard genome sequencing and annotation.</title>
        <authorList>
            <consortium name="The Broad Institute Genomics Platform"/>
            <consortium name="The Broad Institute Genome Sequencing Center for Infectious Disease"/>
            <person name="Wu L."/>
            <person name="Ma J."/>
        </authorList>
    </citation>
    <scope>NUCLEOTIDE SEQUENCE [LARGE SCALE GENOMIC DNA]</scope>
    <source>
        <strain evidence="3">JCM 13850</strain>
    </source>
</reference>
<evidence type="ECO:0000259" key="1">
    <source>
        <dbReference type="PROSITE" id="PS51186"/>
    </source>
</evidence>
<dbReference type="Gene3D" id="3.40.630.30">
    <property type="match status" value="1"/>
</dbReference>
<dbReference type="InterPro" id="IPR000182">
    <property type="entry name" value="GNAT_dom"/>
</dbReference>
<proteinExistence type="predicted"/>
<dbReference type="PANTHER" id="PTHR43610:SF1">
    <property type="entry name" value="N-ACETYLTRANSFERASE DOMAIN-CONTAINING PROTEIN"/>
    <property type="match status" value="1"/>
</dbReference>
<name>A0ABP5LVE8_9ACTN</name>
<accession>A0ABP5LVE8</accession>
<evidence type="ECO:0000313" key="2">
    <source>
        <dbReference type="EMBL" id="GAA2152319.1"/>
    </source>
</evidence>
<evidence type="ECO:0000313" key="3">
    <source>
        <dbReference type="Proteomes" id="UP001501020"/>
    </source>
</evidence>
<organism evidence="2 3">
    <name type="scientific">Actinomadura napierensis</name>
    <dbReference type="NCBI Taxonomy" id="267854"/>
    <lineage>
        <taxon>Bacteria</taxon>
        <taxon>Bacillati</taxon>
        <taxon>Actinomycetota</taxon>
        <taxon>Actinomycetes</taxon>
        <taxon>Streptosporangiales</taxon>
        <taxon>Thermomonosporaceae</taxon>
        <taxon>Actinomadura</taxon>
    </lineage>
</organism>
<dbReference type="Pfam" id="PF13302">
    <property type="entry name" value="Acetyltransf_3"/>
    <property type="match status" value="1"/>
</dbReference>